<dbReference type="InterPro" id="IPR036068">
    <property type="entry name" value="Nicotinate_pribotase-like_C"/>
</dbReference>
<dbReference type="OrthoDB" id="9782546at2"/>
<dbReference type="AlphaFoldDB" id="S0FZS1"/>
<evidence type="ECO:0000313" key="15">
    <source>
        <dbReference type="EMBL" id="EMS80628.1"/>
    </source>
</evidence>
<sequence length="274" mass="29735">MDMIQQIIALALFEDSGLGDITSESILQHPRQGRGVIVAKQDCILAGTDVARKTFQMLDPNVSLRFLFRDGDAVSKGDDLLRVDGDLLCLLKSERVALNFLQRLSGIATLTREYAAVLKGASARLTDTRKTTPGWRYLEKEAVRAGGGYNHRFSLYDGILIKDNHIEVAGSISAAVQAVKNRTSHLMKIEVEVSTMDQVDQALAAGADVIMLDNMSIKEMAAAVIRINGQALVEASGNVSMETLKEIADTGVDVISCGALTHQARSVDLSMRLF</sequence>
<dbReference type="Pfam" id="PF01729">
    <property type="entry name" value="QRPTase_C"/>
    <property type="match status" value="1"/>
</dbReference>
<accession>S0FZS1</accession>
<dbReference type="InterPro" id="IPR027277">
    <property type="entry name" value="NadC/ModD"/>
</dbReference>
<dbReference type="InterPro" id="IPR013785">
    <property type="entry name" value="Aldolase_TIM"/>
</dbReference>
<evidence type="ECO:0000256" key="5">
    <source>
        <dbReference type="ARBA" id="ARBA00011944"/>
    </source>
</evidence>
<dbReference type="CDD" id="cd01572">
    <property type="entry name" value="QPRTase"/>
    <property type="match status" value="1"/>
</dbReference>
<dbReference type="SUPFAM" id="SSF54675">
    <property type="entry name" value="Nicotinate/Quinolinate PRTase N-terminal domain-like"/>
    <property type="match status" value="1"/>
</dbReference>
<feature type="domain" description="Quinolinate phosphoribosyl transferase C-terminal" evidence="13">
    <location>
        <begin position="107"/>
        <end position="272"/>
    </location>
</feature>
<name>S0FZS1_9BACT</name>
<dbReference type="InterPro" id="IPR002638">
    <property type="entry name" value="Quinolinate_PRibosylTrfase_C"/>
</dbReference>
<evidence type="ECO:0000256" key="7">
    <source>
        <dbReference type="ARBA" id="ARBA00022676"/>
    </source>
</evidence>
<keyword evidence="8 12" id="KW-0808">Transferase</keyword>
<keyword evidence="16" id="KW-1185">Reference proteome</keyword>
<comment type="pathway">
    <text evidence="2">Cofactor biosynthesis; NAD(+) biosynthesis; nicotinate D-ribonucleotide from quinolinate: step 1/1.</text>
</comment>
<gene>
    <name evidence="15" type="ORF">Dpo_2c03240</name>
</gene>
<dbReference type="PANTHER" id="PTHR32179:SF3">
    <property type="entry name" value="NICOTINATE-NUCLEOTIDE PYROPHOSPHORYLASE [CARBOXYLATING]"/>
    <property type="match status" value="1"/>
</dbReference>
<reference evidence="15 16" key="1">
    <citation type="journal article" date="2013" name="Genome Announc.">
        <title>Draft Genome Sequence of Desulfotignum phosphitoxidans DSM 13687 Strain FiPS-3.</title>
        <authorList>
            <person name="Poehlein A."/>
            <person name="Daniel R."/>
            <person name="Simeonova D.D."/>
        </authorList>
    </citation>
    <scope>NUCLEOTIDE SEQUENCE [LARGE SCALE GENOMIC DNA]</scope>
    <source>
        <strain evidence="15 16">DSM 13687</strain>
    </source>
</reference>
<dbReference type="FunFam" id="3.90.1170.20:FF:000001">
    <property type="entry name" value="Nicotinate-nucleotide diphosphorylase (Carboxylating)"/>
    <property type="match status" value="1"/>
</dbReference>
<protein>
    <recommendedName>
        <fullName evidence="11">Probable nicotinate-nucleotide pyrophosphorylase [carboxylating]</fullName>
        <ecNumber evidence="5">2.4.2.19</ecNumber>
    </recommendedName>
    <alternativeName>
        <fullName evidence="9">Quinolinate phosphoribosyltransferase [decarboxylating]</fullName>
    </alternativeName>
</protein>
<proteinExistence type="inferred from homology"/>
<comment type="similarity">
    <text evidence="3 12">Belongs to the NadC/ModD family.</text>
</comment>
<dbReference type="Pfam" id="PF02749">
    <property type="entry name" value="QRPTase_N"/>
    <property type="match status" value="1"/>
</dbReference>
<dbReference type="RefSeq" id="WP_006964891.1">
    <property type="nucleotide sequence ID" value="NZ_APJX01000002.1"/>
</dbReference>
<dbReference type="InterPro" id="IPR004393">
    <property type="entry name" value="NadC"/>
</dbReference>
<dbReference type="Gene3D" id="3.20.20.70">
    <property type="entry name" value="Aldolase class I"/>
    <property type="match status" value="1"/>
</dbReference>
<comment type="caution">
    <text evidence="15">The sequence shown here is derived from an EMBL/GenBank/DDBJ whole genome shotgun (WGS) entry which is preliminary data.</text>
</comment>
<dbReference type="GO" id="GO:0034213">
    <property type="term" value="P:quinolinate catabolic process"/>
    <property type="evidence" value="ECO:0007669"/>
    <property type="project" value="TreeGrafter"/>
</dbReference>
<evidence type="ECO:0000256" key="3">
    <source>
        <dbReference type="ARBA" id="ARBA00009400"/>
    </source>
</evidence>
<evidence type="ECO:0000256" key="11">
    <source>
        <dbReference type="ARBA" id="ARBA00069173"/>
    </source>
</evidence>
<keyword evidence="6" id="KW-0662">Pyridine nucleotide biosynthesis</keyword>
<evidence type="ECO:0000256" key="9">
    <source>
        <dbReference type="ARBA" id="ARBA00033102"/>
    </source>
</evidence>
<comment type="catalytic activity">
    <reaction evidence="10">
        <text>nicotinate beta-D-ribonucleotide + CO2 + diphosphate = quinolinate + 5-phospho-alpha-D-ribose 1-diphosphate + 2 H(+)</text>
        <dbReference type="Rhea" id="RHEA:12733"/>
        <dbReference type="ChEBI" id="CHEBI:15378"/>
        <dbReference type="ChEBI" id="CHEBI:16526"/>
        <dbReference type="ChEBI" id="CHEBI:29959"/>
        <dbReference type="ChEBI" id="CHEBI:33019"/>
        <dbReference type="ChEBI" id="CHEBI:57502"/>
        <dbReference type="ChEBI" id="CHEBI:58017"/>
        <dbReference type="EC" id="2.4.2.19"/>
    </reaction>
</comment>
<dbReference type="NCBIfam" id="TIGR00078">
    <property type="entry name" value="nadC"/>
    <property type="match status" value="1"/>
</dbReference>
<keyword evidence="7 12" id="KW-0328">Glycosyltransferase</keyword>
<dbReference type="EC" id="2.4.2.19" evidence="5"/>
<dbReference type="GO" id="GO:0004514">
    <property type="term" value="F:nicotinate-nucleotide diphosphorylase (carboxylating) activity"/>
    <property type="evidence" value="ECO:0007669"/>
    <property type="project" value="UniProtKB-EC"/>
</dbReference>
<organism evidence="15 16">
    <name type="scientific">Desulfotignum phosphitoxidans DSM 13687</name>
    <dbReference type="NCBI Taxonomy" id="1286635"/>
    <lineage>
        <taxon>Bacteria</taxon>
        <taxon>Pseudomonadati</taxon>
        <taxon>Thermodesulfobacteriota</taxon>
        <taxon>Desulfobacteria</taxon>
        <taxon>Desulfobacterales</taxon>
        <taxon>Desulfobacteraceae</taxon>
        <taxon>Desulfotignum</taxon>
    </lineage>
</organism>
<evidence type="ECO:0000256" key="1">
    <source>
        <dbReference type="ARBA" id="ARBA00003237"/>
    </source>
</evidence>
<dbReference type="SUPFAM" id="SSF51690">
    <property type="entry name" value="Nicotinate/Quinolinate PRTase C-terminal domain-like"/>
    <property type="match status" value="1"/>
</dbReference>
<evidence type="ECO:0000256" key="2">
    <source>
        <dbReference type="ARBA" id="ARBA00004893"/>
    </source>
</evidence>
<dbReference type="EMBL" id="APJX01000002">
    <property type="protein sequence ID" value="EMS80628.1"/>
    <property type="molecule type" value="Genomic_DNA"/>
</dbReference>
<evidence type="ECO:0000259" key="13">
    <source>
        <dbReference type="Pfam" id="PF01729"/>
    </source>
</evidence>
<dbReference type="PANTHER" id="PTHR32179">
    <property type="entry name" value="NICOTINATE-NUCLEOTIDE PYROPHOSPHORYLASE [CARBOXYLATING]"/>
    <property type="match status" value="1"/>
</dbReference>
<evidence type="ECO:0000256" key="12">
    <source>
        <dbReference type="PIRNR" id="PIRNR006250"/>
    </source>
</evidence>
<dbReference type="PATRIC" id="fig|1286635.3.peg.1295"/>
<dbReference type="Gene3D" id="3.90.1170.20">
    <property type="entry name" value="Quinolinate phosphoribosyl transferase, N-terminal domain"/>
    <property type="match status" value="1"/>
</dbReference>
<comment type="function">
    <text evidence="1">Involved in the catabolism of quinolinic acid (QA).</text>
</comment>
<dbReference type="PIRSF" id="PIRSF006250">
    <property type="entry name" value="NadC_ModD"/>
    <property type="match status" value="1"/>
</dbReference>
<dbReference type="InterPro" id="IPR022412">
    <property type="entry name" value="Quinolinate_PRibosylTrfase_N"/>
</dbReference>
<evidence type="ECO:0000256" key="10">
    <source>
        <dbReference type="ARBA" id="ARBA00047445"/>
    </source>
</evidence>
<dbReference type="UniPathway" id="UPA00253">
    <property type="reaction ID" value="UER00331"/>
</dbReference>
<feature type="domain" description="Quinolinate phosphoribosyl transferase N-terminal" evidence="14">
    <location>
        <begin position="20"/>
        <end position="105"/>
    </location>
</feature>
<dbReference type="InterPro" id="IPR037128">
    <property type="entry name" value="Quinolinate_PRibosylTase_N_sf"/>
</dbReference>
<evidence type="ECO:0000313" key="16">
    <source>
        <dbReference type="Proteomes" id="UP000014216"/>
    </source>
</evidence>
<evidence type="ECO:0000259" key="14">
    <source>
        <dbReference type="Pfam" id="PF02749"/>
    </source>
</evidence>
<evidence type="ECO:0000256" key="4">
    <source>
        <dbReference type="ARBA" id="ARBA00011218"/>
    </source>
</evidence>
<comment type="subunit">
    <text evidence="4">Hexamer formed by 3 homodimers.</text>
</comment>
<evidence type="ECO:0000256" key="6">
    <source>
        <dbReference type="ARBA" id="ARBA00022642"/>
    </source>
</evidence>
<dbReference type="GO" id="GO:0009435">
    <property type="term" value="P:NAD+ biosynthetic process"/>
    <property type="evidence" value="ECO:0007669"/>
    <property type="project" value="UniProtKB-UniPathway"/>
</dbReference>
<dbReference type="FunFam" id="3.20.20.70:FF:000030">
    <property type="entry name" value="Nicotinate-nucleotide pyrophosphorylase, carboxylating"/>
    <property type="match status" value="1"/>
</dbReference>
<dbReference type="Proteomes" id="UP000014216">
    <property type="component" value="Unassembled WGS sequence"/>
</dbReference>
<evidence type="ECO:0000256" key="8">
    <source>
        <dbReference type="ARBA" id="ARBA00022679"/>
    </source>
</evidence>
<dbReference type="GO" id="GO:0005737">
    <property type="term" value="C:cytoplasm"/>
    <property type="evidence" value="ECO:0007669"/>
    <property type="project" value="TreeGrafter"/>
</dbReference>